<dbReference type="EMBL" id="UZAH01025624">
    <property type="protein sequence ID" value="VDO67514.1"/>
    <property type="molecule type" value="Genomic_DNA"/>
</dbReference>
<name>A0A183FHI7_HELPZ</name>
<evidence type="ECO:0000313" key="5">
    <source>
        <dbReference type="WBParaSite" id="HPBE_0000624001-mRNA-1"/>
    </source>
</evidence>
<feature type="signal peptide" evidence="2">
    <location>
        <begin position="1"/>
        <end position="16"/>
    </location>
</feature>
<evidence type="ECO:0000313" key="4">
    <source>
        <dbReference type="Proteomes" id="UP000050761"/>
    </source>
</evidence>
<keyword evidence="2" id="KW-0732">Signal</keyword>
<accession>A0A3P7Y914</accession>
<evidence type="ECO:0000313" key="3">
    <source>
        <dbReference type="EMBL" id="VDO67514.1"/>
    </source>
</evidence>
<proteinExistence type="predicted"/>
<dbReference type="Proteomes" id="UP000050761">
    <property type="component" value="Unassembled WGS sequence"/>
</dbReference>
<dbReference type="AlphaFoldDB" id="A0A183FHI7"/>
<dbReference type="WBParaSite" id="HPBE_0000624001-mRNA-1">
    <property type="protein sequence ID" value="HPBE_0000624001-mRNA-1"/>
    <property type="gene ID" value="HPBE_0000624001"/>
</dbReference>
<protein>
    <submittedName>
        <fullName evidence="3 5">Uncharacterized protein</fullName>
    </submittedName>
</protein>
<reference evidence="3 4" key="1">
    <citation type="submission" date="2018-11" db="EMBL/GenBank/DDBJ databases">
        <authorList>
            <consortium name="Pathogen Informatics"/>
        </authorList>
    </citation>
    <scope>NUCLEOTIDE SEQUENCE [LARGE SCALE GENOMIC DNA]</scope>
</reference>
<feature type="region of interest" description="Disordered" evidence="1">
    <location>
        <begin position="121"/>
        <end position="146"/>
    </location>
</feature>
<evidence type="ECO:0000256" key="1">
    <source>
        <dbReference type="SAM" id="MobiDB-lite"/>
    </source>
</evidence>
<keyword evidence="4" id="KW-1185">Reference proteome</keyword>
<reference evidence="5" key="2">
    <citation type="submission" date="2019-09" db="UniProtKB">
        <authorList>
            <consortium name="WormBaseParasite"/>
        </authorList>
    </citation>
    <scope>IDENTIFICATION</scope>
</reference>
<evidence type="ECO:0000256" key="2">
    <source>
        <dbReference type="SAM" id="SignalP"/>
    </source>
</evidence>
<organism evidence="4 5">
    <name type="scientific">Heligmosomoides polygyrus</name>
    <name type="common">Parasitic roundworm</name>
    <dbReference type="NCBI Taxonomy" id="6339"/>
    <lineage>
        <taxon>Eukaryota</taxon>
        <taxon>Metazoa</taxon>
        <taxon>Ecdysozoa</taxon>
        <taxon>Nematoda</taxon>
        <taxon>Chromadorea</taxon>
        <taxon>Rhabditida</taxon>
        <taxon>Rhabditina</taxon>
        <taxon>Rhabditomorpha</taxon>
        <taxon>Strongyloidea</taxon>
        <taxon>Heligmosomidae</taxon>
        <taxon>Heligmosomoides</taxon>
    </lineage>
</organism>
<gene>
    <name evidence="3" type="ORF">HPBE_LOCUS6241</name>
</gene>
<accession>A0A183FHI7</accession>
<sequence>MHPITFLAITVAIAMAYPQQADPRAVNLRTVEVTQAEEVAPTMESFPTEEDKPIITEETRRHQARETAQAEVLLGQIDRRTMEETAPTVELFPTGEAKRMGMEETRKRRARETALSTVLLVPTDRPTTGGADPVETEEAVQLNHAE</sequence>
<feature type="chain" id="PRO_5044551407" evidence="2">
    <location>
        <begin position="17"/>
        <end position="146"/>
    </location>
</feature>